<feature type="compositionally biased region" description="Basic residues" evidence="1">
    <location>
        <begin position="95"/>
        <end position="108"/>
    </location>
</feature>
<reference evidence="2 3" key="1">
    <citation type="submission" date="2019-05" db="EMBL/GenBank/DDBJ databases">
        <title>Another draft genome of Portunus trituberculatus and its Hox gene families provides insights of decapod evolution.</title>
        <authorList>
            <person name="Jeong J.-H."/>
            <person name="Song I."/>
            <person name="Kim S."/>
            <person name="Choi T."/>
            <person name="Kim D."/>
            <person name="Ryu S."/>
            <person name="Kim W."/>
        </authorList>
    </citation>
    <scope>NUCLEOTIDE SEQUENCE [LARGE SCALE GENOMIC DNA]</scope>
    <source>
        <tissue evidence="2">Muscle</tissue>
    </source>
</reference>
<evidence type="ECO:0000256" key="1">
    <source>
        <dbReference type="SAM" id="MobiDB-lite"/>
    </source>
</evidence>
<sequence length="108" mass="12087">MRAPLPIRGLCVMSLPRKRQARLRDTQQQGPYQNRASLPHAPQGLQQEVPVQSVLTSTAAPGGHPSPPTTTTNEEHTWRTSDCNHHSSWGDATPSKRRGTTRQHEHRQ</sequence>
<feature type="compositionally biased region" description="Polar residues" evidence="1">
    <location>
        <begin position="26"/>
        <end position="36"/>
    </location>
</feature>
<feature type="compositionally biased region" description="Basic and acidic residues" evidence="1">
    <location>
        <begin position="73"/>
        <end position="85"/>
    </location>
</feature>
<keyword evidence="3" id="KW-1185">Reference proteome</keyword>
<comment type="caution">
    <text evidence="2">The sequence shown here is derived from an EMBL/GenBank/DDBJ whole genome shotgun (WGS) entry which is preliminary data.</text>
</comment>
<proteinExistence type="predicted"/>
<gene>
    <name evidence="2" type="ORF">E2C01_057576</name>
</gene>
<accession>A0A5B7H0V1</accession>
<dbReference type="AlphaFoldDB" id="A0A5B7H0V1"/>
<organism evidence="2 3">
    <name type="scientific">Portunus trituberculatus</name>
    <name type="common">Swimming crab</name>
    <name type="synonym">Neptunus trituberculatus</name>
    <dbReference type="NCBI Taxonomy" id="210409"/>
    <lineage>
        <taxon>Eukaryota</taxon>
        <taxon>Metazoa</taxon>
        <taxon>Ecdysozoa</taxon>
        <taxon>Arthropoda</taxon>
        <taxon>Crustacea</taxon>
        <taxon>Multicrustacea</taxon>
        <taxon>Malacostraca</taxon>
        <taxon>Eumalacostraca</taxon>
        <taxon>Eucarida</taxon>
        <taxon>Decapoda</taxon>
        <taxon>Pleocyemata</taxon>
        <taxon>Brachyura</taxon>
        <taxon>Eubrachyura</taxon>
        <taxon>Portunoidea</taxon>
        <taxon>Portunidae</taxon>
        <taxon>Portuninae</taxon>
        <taxon>Portunus</taxon>
    </lineage>
</organism>
<dbReference type="Proteomes" id="UP000324222">
    <property type="component" value="Unassembled WGS sequence"/>
</dbReference>
<feature type="compositionally biased region" description="Polar residues" evidence="1">
    <location>
        <begin position="44"/>
        <end position="56"/>
    </location>
</feature>
<dbReference type="EMBL" id="VSRR010020863">
    <property type="protein sequence ID" value="MPC63476.1"/>
    <property type="molecule type" value="Genomic_DNA"/>
</dbReference>
<evidence type="ECO:0000313" key="2">
    <source>
        <dbReference type="EMBL" id="MPC63476.1"/>
    </source>
</evidence>
<feature type="region of interest" description="Disordered" evidence="1">
    <location>
        <begin position="16"/>
        <end position="108"/>
    </location>
</feature>
<protein>
    <submittedName>
        <fullName evidence="2">Uncharacterized protein</fullName>
    </submittedName>
</protein>
<evidence type="ECO:0000313" key="3">
    <source>
        <dbReference type="Proteomes" id="UP000324222"/>
    </source>
</evidence>
<name>A0A5B7H0V1_PORTR</name>